<dbReference type="AlphaFoldDB" id="A0AAD3S781"/>
<comment type="subcellular location">
    <subcellularLocation>
        <location evidence="1">Membrane</location>
        <topology evidence="1">Single-pass membrane protein</topology>
    </subcellularLocation>
</comment>
<name>A0AAD3S781_NEPGR</name>
<proteinExistence type="predicted"/>
<dbReference type="Pfam" id="PF03168">
    <property type="entry name" value="LEA_2"/>
    <property type="match status" value="1"/>
</dbReference>
<evidence type="ECO:0000256" key="1">
    <source>
        <dbReference type="ARBA" id="ARBA00004167"/>
    </source>
</evidence>
<dbReference type="GO" id="GO:0005886">
    <property type="term" value="C:plasma membrane"/>
    <property type="evidence" value="ECO:0007669"/>
    <property type="project" value="TreeGrafter"/>
</dbReference>
<sequence>MYYSGGEVPVQTADDDRRFERRHTARHYAHRVGESLTTRVSKMICTVFLFILFVLGLIAFIMWLSLRPHRPRFHIVDFSIPALAQPNGFENAQISFNVTIRNSNRKITVHYDSIQGAVYYRDVQIGGETLVTEAFDQDPKTTTAVSAVLSGATLTVNSQRWMEFLNDRAVGNVDFRLEITSVIKFNIYTWHSRRHKMHANCDVAVGQDGQILASARNKRCPVYFT</sequence>
<dbReference type="GO" id="GO:0098542">
    <property type="term" value="P:defense response to other organism"/>
    <property type="evidence" value="ECO:0007669"/>
    <property type="project" value="InterPro"/>
</dbReference>
<keyword evidence="2 5" id="KW-0812">Transmembrane</keyword>
<dbReference type="InterPro" id="IPR004864">
    <property type="entry name" value="LEA_2"/>
</dbReference>
<dbReference type="EMBL" id="BSYO01000005">
    <property type="protein sequence ID" value="GMH05342.1"/>
    <property type="molecule type" value="Genomic_DNA"/>
</dbReference>
<protein>
    <recommendedName>
        <fullName evidence="6">Late embryogenesis abundant protein LEA-2 subgroup domain-containing protein</fullName>
    </recommendedName>
</protein>
<feature type="transmembrane region" description="Helical" evidence="5">
    <location>
        <begin position="40"/>
        <end position="64"/>
    </location>
</feature>
<evidence type="ECO:0000313" key="8">
    <source>
        <dbReference type="Proteomes" id="UP001279734"/>
    </source>
</evidence>
<dbReference type="InterPro" id="IPR044839">
    <property type="entry name" value="NDR1-like"/>
</dbReference>
<dbReference type="GO" id="GO:0009506">
    <property type="term" value="C:plasmodesma"/>
    <property type="evidence" value="ECO:0007669"/>
    <property type="project" value="TreeGrafter"/>
</dbReference>
<evidence type="ECO:0000256" key="5">
    <source>
        <dbReference type="SAM" id="Phobius"/>
    </source>
</evidence>
<evidence type="ECO:0000259" key="6">
    <source>
        <dbReference type="Pfam" id="PF03168"/>
    </source>
</evidence>
<dbReference type="PANTHER" id="PTHR31415">
    <property type="entry name" value="OS05G0367900 PROTEIN"/>
    <property type="match status" value="1"/>
</dbReference>
<accession>A0AAD3S781</accession>
<reference evidence="7" key="1">
    <citation type="submission" date="2023-05" db="EMBL/GenBank/DDBJ databases">
        <title>Nepenthes gracilis genome sequencing.</title>
        <authorList>
            <person name="Fukushima K."/>
        </authorList>
    </citation>
    <scope>NUCLEOTIDE SEQUENCE</scope>
    <source>
        <strain evidence="7">SING2019-196</strain>
    </source>
</reference>
<feature type="domain" description="Late embryogenesis abundant protein LEA-2 subgroup" evidence="6">
    <location>
        <begin position="98"/>
        <end position="201"/>
    </location>
</feature>
<dbReference type="PANTHER" id="PTHR31415:SF3">
    <property type="entry name" value="LATE EMBRYOGENESIS ABUNDANT (LEA) HYDROXYPROLINE-RICH GLYCOPROTEIN FAMILY"/>
    <property type="match status" value="1"/>
</dbReference>
<keyword evidence="4 5" id="KW-0472">Membrane</keyword>
<comment type="caution">
    <text evidence="7">The sequence shown here is derived from an EMBL/GenBank/DDBJ whole genome shotgun (WGS) entry which is preliminary data.</text>
</comment>
<gene>
    <name evidence="7" type="ORF">Nepgr_007182</name>
</gene>
<evidence type="ECO:0000256" key="3">
    <source>
        <dbReference type="ARBA" id="ARBA00022989"/>
    </source>
</evidence>
<evidence type="ECO:0000256" key="2">
    <source>
        <dbReference type="ARBA" id="ARBA00022692"/>
    </source>
</evidence>
<dbReference type="Proteomes" id="UP001279734">
    <property type="component" value="Unassembled WGS sequence"/>
</dbReference>
<keyword evidence="8" id="KW-1185">Reference proteome</keyword>
<keyword evidence="3 5" id="KW-1133">Transmembrane helix</keyword>
<organism evidence="7 8">
    <name type="scientific">Nepenthes gracilis</name>
    <name type="common">Slender pitcher plant</name>
    <dbReference type="NCBI Taxonomy" id="150966"/>
    <lineage>
        <taxon>Eukaryota</taxon>
        <taxon>Viridiplantae</taxon>
        <taxon>Streptophyta</taxon>
        <taxon>Embryophyta</taxon>
        <taxon>Tracheophyta</taxon>
        <taxon>Spermatophyta</taxon>
        <taxon>Magnoliopsida</taxon>
        <taxon>eudicotyledons</taxon>
        <taxon>Gunneridae</taxon>
        <taxon>Pentapetalae</taxon>
        <taxon>Caryophyllales</taxon>
        <taxon>Nepenthaceae</taxon>
        <taxon>Nepenthes</taxon>
    </lineage>
</organism>
<evidence type="ECO:0000256" key="4">
    <source>
        <dbReference type="ARBA" id="ARBA00023136"/>
    </source>
</evidence>
<evidence type="ECO:0000313" key="7">
    <source>
        <dbReference type="EMBL" id="GMH05342.1"/>
    </source>
</evidence>